<feature type="compositionally biased region" description="Gly residues" evidence="4">
    <location>
        <begin position="425"/>
        <end position="434"/>
    </location>
</feature>
<dbReference type="GO" id="GO:0004312">
    <property type="term" value="F:fatty acid synthase activity"/>
    <property type="evidence" value="ECO:0007669"/>
    <property type="project" value="TreeGrafter"/>
</dbReference>
<keyword evidence="1" id="KW-0596">Phosphopantetheine</keyword>
<dbReference type="InterPro" id="IPR016039">
    <property type="entry name" value="Thiolase-like"/>
</dbReference>
<dbReference type="InterPro" id="IPR036736">
    <property type="entry name" value="ACP-like_sf"/>
</dbReference>
<dbReference type="PROSITE" id="PS52004">
    <property type="entry name" value="KS3_2"/>
    <property type="match status" value="1"/>
</dbReference>
<dbReference type="Pfam" id="PF00550">
    <property type="entry name" value="PP-binding"/>
    <property type="match status" value="1"/>
</dbReference>
<feature type="region of interest" description="Disordered" evidence="4">
    <location>
        <begin position="899"/>
        <end position="925"/>
    </location>
</feature>
<accession>A0A931DAZ5</accession>
<dbReference type="SUPFAM" id="SSF55048">
    <property type="entry name" value="Probable ACP-binding domain of malonyl-CoA ACP transacylase"/>
    <property type="match status" value="1"/>
</dbReference>
<dbReference type="InterPro" id="IPR009081">
    <property type="entry name" value="PP-bd_ACP"/>
</dbReference>
<feature type="region of interest" description="Disordered" evidence="4">
    <location>
        <begin position="412"/>
        <end position="442"/>
    </location>
</feature>
<organism evidence="7 8">
    <name type="scientific">Actinomadura viridis</name>
    <dbReference type="NCBI Taxonomy" id="58110"/>
    <lineage>
        <taxon>Bacteria</taxon>
        <taxon>Bacillati</taxon>
        <taxon>Actinomycetota</taxon>
        <taxon>Actinomycetes</taxon>
        <taxon>Streptosporangiales</taxon>
        <taxon>Thermomonosporaceae</taxon>
        <taxon>Actinomadura</taxon>
    </lineage>
</organism>
<dbReference type="SUPFAM" id="SSF52151">
    <property type="entry name" value="FabD/lysophospholipase-like"/>
    <property type="match status" value="1"/>
</dbReference>
<dbReference type="Gene3D" id="1.10.1200.10">
    <property type="entry name" value="ACP-like"/>
    <property type="match status" value="1"/>
</dbReference>
<dbReference type="GO" id="GO:0006633">
    <property type="term" value="P:fatty acid biosynthetic process"/>
    <property type="evidence" value="ECO:0007669"/>
    <property type="project" value="InterPro"/>
</dbReference>
<dbReference type="SMART" id="SM00825">
    <property type="entry name" value="PKS_KS"/>
    <property type="match status" value="1"/>
</dbReference>
<dbReference type="PANTHER" id="PTHR43775:SF37">
    <property type="entry name" value="SI:DKEY-61P9.11"/>
    <property type="match status" value="1"/>
</dbReference>
<dbReference type="GO" id="GO:0004315">
    <property type="term" value="F:3-oxoacyl-[acyl-carrier-protein] synthase activity"/>
    <property type="evidence" value="ECO:0007669"/>
    <property type="project" value="InterPro"/>
</dbReference>
<protein>
    <submittedName>
        <fullName evidence="7">Acyl transferase domain-containing protein</fullName>
    </submittedName>
</protein>
<dbReference type="PROSITE" id="PS50075">
    <property type="entry name" value="CARRIER"/>
    <property type="match status" value="1"/>
</dbReference>
<proteinExistence type="predicted"/>
<dbReference type="Proteomes" id="UP000614047">
    <property type="component" value="Unassembled WGS sequence"/>
</dbReference>
<dbReference type="CDD" id="cd00833">
    <property type="entry name" value="PKS"/>
    <property type="match status" value="1"/>
</dbReference>
<dbReference type="InterPro" id="IPR050091">
    <property type="entry name" value="PKS_NRPS_Biosynth_Enz"/>
</dbReference>
<dbReference type="Gene3D" id="3.40.47.10">
    <property type="match status" value="1"/>
</dbReference>
<dbReference type="Gene3D" id="3.40.366.10">
    <property type="entry name" value="Malonyl-Coenzyme A Acyl Carrier Protein, domain 2"/>
    <property type="match status" value="1"/>
</dbReference>
<evidence type="ECO:0000256" key="1">
    <source>
        <dbReference type="ARBA" id="ARBA00022450"/>
    </source>
</evidence>
<keyword evidence="3 7" id="KW-0808">Transferase</keyword>
<feature type="domain" description="Ketosynthase family 3 (KS3)" evidence="6">
    <location>
        <begin position="1"/>
        <end position="411"/>
    </location>
</feature>
<evidence type="ECO:0000313" key="7">
    <source>
        <dbReference type="EMBL" id="MBG6086845.1"/>
    </source>
</evidence>
<evidence type="ECO:0000256" key="4">
    <source>
        <dbReference type="SAM" id="MobiDB-lite"/>
    </source>
</evidence>
<dbReference type="PROSITE" id="PS00606">
    <property type="entry name" value="KS3_1"/>
    <property type="match status" value="1"/>
</dbReference>
<dbReference type="Pfam" id="PF02801">
    <property type="entry name" value="Ketoacyl-synt_C"/>
    <property type="match status" value="1"/>
</dbReference>
<dbReference type="RefSeq" id="WP_197009784.1">
    <property type="nucleotide sequence ID" value="NZ_BAABES010000007.1"/>
</dbReference>
<name>A0A931DAZ5_9ACTN</name>
<dbReference type="InterPro" id="IPR014043">
    <property type="entry name" value="Acyl_transferase_dom"/>
</dbReference>
<dbReference type="InterPro" id="IPR018201">
    <property type="entry name" value="Ketoacyl_synth_AS"/>
</dbReference>
<evidence type="ECO:0000256" key="2">
    <source>
        <dbReference type="ARBA" id="ARBA00022553"/>
    </source>
</evidence>
<dbReference type="AlphaFoldDB" id="A0A931DAZ5"/>
<dbReference type="InterPro" id="IPR020841">
    <property type="entry name" value="PKS_Beta-ketoAc_synthase_dom"/>
</dbReference>
<dbReference type="PANTHER" id="PTHR43775">
    <property type="entry name" value="FATTY ACID SYNTHASE"/>
    <property type="match status" value="1"/>
</dbReference>
<keyword evidence="8" id="KW-1185">Reference proteome</keyword>
<dbReference type="Pfam" id="PF00109">
    <property type="entry name" value="ketoacyl-synt"/>
    <property type="match status" value="1"/>
</dbReference>
<sequence>MTPIAITGIDCRLPGADGPDALWEMLVRGRDAIGPVPASRWAGGPPAGVPSRGGFVDDLDAFDHAFFGIAPAEAAAMDPQQRMAAQCAWRALEDGGVRPPDLAGGRTGVFLGVMGGEWTWRLADPRAVTPALGTGAGHGMIAGRLSYLLDLRGPSMAVDTACSSSLVAVHLACTSLALGECDLAIAGGVNAILTPALHVFYARAGLAAPDGRCKPFSAGADGIGRGEGVAMVVLRRLDDALAAGAPVYAVIRGGAVGQDGRSNGLTAPSRGAQREVIAAACDRAGVRPADVGVVEAHGTGTVLGDMIEASALGDLRAGSRDRPCLIGSVKGNIGHCEGAAGAAGLVKLALSLHHRLLPPSPHARTENGALRLASRGLRLAKAPVRLGPDALVGGVSAFGLGGTNAHLVLEAAPRRERPRPRPRPGGQGTPGRGGVFTLSADGPEGLRRNLAAQHRRLARYEDGDPAALCRASNRVKTGLAHRFAAPVTDHRELLAVLASAADGTGPLTGAASFGAPGGAGRAEPAIGLVLPGQGAQYPGMTAALYRTSARYRAHLDAADEALRPHVGLSVRDLILDGDGRIHRTAYAQPGLFAVEYALGRTLMDLGPEPAFLLGHSVGEFAAACLAGALSLPGAARLVGARGRIMEELPRDGAMLGLRWSRSRAAAFLDGFDGAEGPRGSGAAGVSRASGGEAAVCVAAVNGPRDVVLAGERRVLDRLRAMLPARDVLPLDTVAHAFHSPLMRPAAERFAEVARTVGHAPPAIPVFSTVLGGPLGEVPLDAGYWTGQITAPVLFGPAIATALATGPTHVVEAGPRPTLTTLIRRMGRDRAPVLLNACAGPGGTAGGTAGGIVCDDLLEVAAALYRAGADPDWDVLHPDDPPPPYRLAPYEFSTEHRFSTQVGTVLDRPRERPDPPPESGPAPAPAPIRAAEAACADDPHAAAVRAALAAVCGHSPDRIAAAASLHADLGLDSVMFQQLARELEERLPGRPAVPVRALLAGGDTVAGLTAHLRTRPATMREAT</sequence>
<dbReference type="InterPro" id="IPR016035">
    <property type="entry name" value="Acyl_Trfase/lysoPLipase"/>
</dbReference>
<dbReference type="InterPro" id="IPR016036">
    <property type="entry name" value="Malonyl_transacylase_ACP-bd"/>
</dbReference>
<reference evidence="7" key="1">
    <citation type="submission" date="2020-11" db="EMBL/GenBank/DDBJ databases">
        <title>Sequencing the genomes of 1000 actinobacteria strains.</title>
        <authorList>
            <person name="Klenk H.-P."/>
        </authorList>
    </citation>
    <scope>NUCLEOTIDE SEQUENCE</scope>
    <source>
        <strain evidence="7">DSM 43175</strain>
    </source>
</reference>
<dbReference type="Gene3D" id="3.30.70.3290">
    <property type="match status" value="1"/>
</dbReference>
<feature type="domain" description="Carrier" evidence="5">
    <location>
        <begin position="937"/>
        <end position="1015"/>
    </location>
</feature>
<dbReference type="SUPFAM" id="SSF47336">
    <property type="entry name" value="ACP-like"/>
    <property type="match status" value="1"/>
</dbReference>
<dbReference type="InterPro" id="IPR001227">
    <property type="entry name" value="Ac_transferase_dom_sf"/>
</dbReference>
<dbReference type="SMART" id="SM00827">
    <property type="entry name" value="PKS_AT"/>
    <property type="match status" value="1"/>
</dbReference>
<feature type="compositionally biased region" description="Pro residues" evidence="4">
    <location>
        <begin position="915"/>
        <end position="925"/>
    </location>
</feature>
<evidence type="ECO:0000259" key="6">
    <source>
        <dbReference type="PROSITE" id="PS52004"/>
    </source>
</evidence>
<dbReference type="InterPro" id="IPR014031">
    <property type="entry name" value="Ketoacyl_synth_C"/>
</dbReference>
<evidence type="ECO:0000256" key="3">
    <source>
        <dbReference type="ARBA" id="ARBA00022679"/>
    </source>
</evidence>
<dbReference type="SUPFAM" id="SSF53901">
    <property type="entry name" value="Thiolase-like"/>
    <property type="match status" value="1"/>
</dbReference>
<dbReference type="EMBL" id="JADOUA010000001">
    <property type="protein sequence ID" value="MBG6086845.1"/>
    <property type="molecule type" value="Genomic_DNA"/>
</dbReference>
<gene>
    <name evidence="7" type="ORF">IW256_000958</name>
</gene>
<keyword evidence="2" id="KW-0597">Phosphoprotein</keyword>
<dbReference type="InterPro" id="IPR014030">
    <property type="entry name" value="Ketoacyl_synth_N"/>
</dbReference>
<evidence type="ECO:0000313" key="8">
    <source>
        <dbReference type="Proteomes" id="UP000614047"/>
    </source>
</evidence>
<dbReference type="Pfam" id="PF00698">
    <property type="entry name" value="Acyl_transf_1"/>
    <property type="match status" value="1"/>
</dbReference>
<comment type="caution">
    <text evidence="7">The sequence shown here is derived from an EMBL/GenBank/DDBJ whole genome shotgun (WGS) entry which is preliminary data.</text>
</comment>
<evidence type="ECO:0000259" key="5">
    <source>
        <dbReference type="PROSITE" id="PS50075"/>
    </source>
</evidence>